<dbReference type="Pfam" id="PF00874">
    <property type="entry name" value="PRD"/>
    <property type="match status" value="2"/>
</dbReference>
<keyword evidence="4" id="KW-0010">Activator</keyword>
<dbReference type="InterPro" id="IPR013011">
    <property type="entry name" value="PTS_EIIB_2"/>
</dbReference>
<proteinExistence type="predicted"/>
<keyword evidence="3" id="KW-0805">Transcription regulation</keyword>
<dbReference type="InterPro" id="IPR036634">
    <property type="entry name" value="PRD_sf"/>
</dbReference>
<dbReference type="PROSITE" id="PS51372">
    <property type="entry name" value="PRD_2"/>
    <property type="match status" value="2"/>
</dbReference>
<evidence type="ECO:0000259" key="6">
    <source>
        <dbReference type="PROSITE" id="PS51094"/>
    </source>
</evidence>
<evidence type="ECO:0000256" key="2">
    <source>
        <dbReference type="ARBA" id="ARBA00022737"/>
    </source>
</evidence>
<dbReference type="RefSeq" id="WP_036683298.1">
    <property type="nucleotide sequence ID" value="NZ_CP009428.1"/>
</dbReference>
<dbReference type="GeneID" id="31572949"/>
<dbReference type="InterPro" id="IPR036095">
    <property type="entry name" value="PTS_EIIB-like_sf"/>
</dbReference>
<dbReference type="SUPFAM" id="SSF52794">
    <property type="entry name" value="PTS system IIB component-like"/>
    <property type="match status" value="1"/>
</dbReference>
<dbReference type="GO" id="GO:0009401">
    <property type="term" value="P:phosphoenolpyruvate-dependent sugar phosphotransferase system"/>
    <property type="evidence" value="ECO:0007669"/>
    <property type="project" value="InterPro"/>
</dbReference>
<dbReference type="EMBL" id="MKQP01000038">
    <property type="protein sequence ID" value="OMD27058.1"/>
    <property type="molecule type" value="Genomic_DNA"/>
</dbReference>
<dbReference type="InterPro" id="IPR007737">
    <property type="entry name" value="Mga_HTH"/>
</dbReference>
<dbReference type="SUPFAM" id="SSF55804">
    <property type="entry name" value="Phoshotransferase/anion transport protein"/>
    <property type="match status" value="1"/>
</dbReference>
<dbReference type="PANTHER" id="PTHR30185">
    <property type="entry name" value="CRYPTIC BETA-GLUCOSIDE BGL OPERON ANTITERMINATOR"/>
    <property type="match status" value="1"/>
</dbReference>
<evidence type="ECO:0000259" key="8">
    <source>
        <dbReference type="PROSITE" id="PS51372"/>
    </source>
</evidence>
<dbReference type="Gene3D" id="1.10.10.10">
    <property type="entry name" value="Winged helix-like DNA-binding domain superfamily/Winged helix DNA-binding domain"/>
    <property type="match status" value="2"/>
</dbReference>
<keyword evidence="2" id="KW-0677">Repeat</keyword>
<name>A0A1R0X272_9BACL</name>
<reference evidence="9 10" key="1">
    <citation type="submission" date="2016-10" db="EMBL/GenBank/DDBJ databases">
        <title>Paenibacillus species isolates.</title>
        <authorList>
            <person name="Beno S.M."/>
        </authorList>
    </citation>
    <scope>NUCLEOTIDE SEQUENCE [LARGE SCALE GENOMIC DNA]</scope>
    <source>
        <strain evidence="9 10">FSL H7-0604</strain>
    </source>
</reference>
<evidence type="ECO:0000256" key="3">
    <source>
        <dbReference type="ARBA" id="ARBA00023015"/>
    </source>
</evidence>
<dbReference type="Gene3D" id="3.40.930.10">
    <property type="entry name" value="Mannitol-specific EII, Chain A"/>
    <property type="match status" value="1"/>
</dbReference>
<dbReference type="InterPro" id="IPR002178">
    <property type="entry name" value="PTS_EIIA_type-2_dom"/>
</dbReference>
<dbReference type="InterPro" id="IPR036388">
    <property type="entry name" value="WH-like_DNA-bd_sf"/>
</dbReference>
<evidence type="ECO:0000259" key="7">
    <source>
        <dbReference type="PROSITE" id="PS51099"/>
    </source>
</evidence>
<dbReference type="CDD" id="cd05568">
    <property type="entry name" value="PTS_IIB_bgl_like"/>
    <property type="match status" value="1"/>
</dbReference>
<dbReference type="InterPro" id="IPR011608">
    <property type="entry name" value="PRD"/>
</dbReference>
<dbReference type="PANTHER" id="PTHR30185:SF13">
    <property type="entry name" value="LICABCH OPERON REGULATOR-RELATED"/>
    <property type="match status" value="1"/>
</dbReference>
<dbReference type="InterPro" id="IPR036390">
    <property type="entry name" value="WH_DNA-bd_sf"/>
</dbReference>
<dbReference type="PROSITE" id="PS51099">
    <property type="entry name" value="PTS_EIIB_TYPE_2"/>
    <property type="match status" value="1"/>
</dbReference>
<dbReference type="KEGG" id="pod:PODO_22670"/>
<dbReference type="InterPro" id="IPR016152">
    <property type="entry name" value="PTrfase/Anion_transptr"/>
</dbReference>
<keyword evidence="1" id="KW-0808">Transferase</keyword>
<dbReference type="Pfam" id="PF05043">
    <property type="entry name" value="Mga"/>
    <property type="match status" value="1"/>
</dbReference>
<dbReference type="PROSITE" id="PS51094">
    <property type="entry name" value="PTS_EIIA_TYPE_2"/>
    <property type="match status" value="1"/>
</dbReference>
<dbReference type="AlphaFoldDB" id="A0A1R0X272"/>
<evidence type="ECO:0000256" key="4">
    <source>
        <dbReference type="ARBA" id="ARBA00023159"/>
    </source>
</evidence>
<evidence type="ECO:0000313" key="9">
    <source>
        <dbReference type="EMBL" id="OMD27058.1"/>
    </source>
</evidence>
<dbReference type="GO" id="GO:0006355">
    <property type="term" value="P:regulation of DNA-templated transcription"/>
    <property type="evidence" value="ECO:0007669"/>
    <property type="project" value="InterPro"/>
</dbReference>
<dbReference type="Gene3D" id="3.40.50.2300">
    <property type="match status" value="1"/>
</dbReference>
<feature type="domain" description="PRD" evidence="8">
    <location>
        <begin position="182"/>
        <end position="285"/>
    </location>
</feature>
<evidence type="ECO:0000313" key="10">
    <source>
        <dbReference type="Proteomes" id="UP000187465"/>
    </source>
</evidence>
<accession>A0A1R0X272</accession>
<dbReference type="Pfam" id="PF00359">
    <property type="entry name" value="PTS_EIIA_2"/>
    <property type="match status" value="1"/>
</dbReference>
<feature type="domain" description="PRD" evidence="8">
    <location>
        <begin position="287"/>
        <end position="394"/>
    </location>
</feature>
<dbReference type="InterPro" id="IPR050661">
    <property type="entry name" value="BglG_antiterminators"/>
</dbReference>
<dbReference type="Proteomes" id="UP000187465">
    <property type="component" value="Unassembled WGS sequence"/>
</dbReference>
<feature type="domain" description="PTS EIIA type-2" evidence="6">
    <location>
        <begin position="500"/>
        <end position="640"/>
    </location>
</feature>
<feature type="domain" description="PTS EIIB type-2" evidence="7">
    <location>
        <begin position="400"/>
        <end position="490"/>
    </location>
</feature>
<evidence type="ECO:0000256" key="5">
    <source>
        <dbReference type="ARBA" id="ARBA00023163"/>
    </source>
</evidence>
<sequence>MREYTIVNILYTRKSPVRMSELIAEVGLSERTLRDVIRALDKTGEANGFGIRMIRGQGYLLEIGDEAKFSSYQEKGMLQLDQVDLDNKQSRQQYLLFYLLQNDGYQSMDNMAEEIGVSRSTIISDLKEVEQRLAAFRLSLKRRAHYGMKIEGEEQDFRKAFSYFILQSGHTLQHTEDFHAFSQDFDAEQLKGFLLQILKEKELKISDVFLDNILTHLFILLYRVSKHNFIVAGQALQGTPEPLYQDIARSIADFISSHYRIKLPADEIDYLALHISGKTIMERMSEETKSHLREGITAILERLDREFLTGFTQDHELREALLLHMFPLLNRLYYNLQLGNPLVEDVYSQYANVFVISFRFAEIVEEQYGFRMSRDEAGYVALHFATHLERMQQRNLEKFKRIAVICSTGGGSAQLIRLKLEAVFPKASVITASITEVEEISSKPVDLILSTVPLATEIKEKPVIHIKQLLDDQEIQRIKEILSLQINRTEPSYKLMDFKDLFRRELFHLSGSDEDYMELLKQRCREIVGNHYAADDFPEQVLLREQKFTTIYKNGVAGPHPMRMSAIRDCISVTVLKKPLIYEGKPVQLIFLINLGPGQLFLHKEISKLLLVLMEKEDSRNRLLNTNSYEQFMNEIENLL</sequence>
<dbReference type="GO" id="GO:0008982">
    <property type="term" value="F:protein-N(PI)-phosphohistidine-sugar phosphotransferase activity"/>
    <property type="evidence" value="ECO:0007669"/>
    <property type="project" value="InterPro"/>
</dbReference>
<evidence type="ECO:0000256" key="1">
    <source>
        <dbReference type="ARBA" id="ARBA00022679"/>
    </source>
</evidence>
<comment type="caution">
    <text evidence="9">The sequence shown here is derived from an EMBL/GenBank/DDBJ whole genome shotgun (WGS) entry which is preliminary data.</text>
</comment>
<gene>
    <name evidence="9" type="ORF">BJP51_25735</name>
</gene>
<dbReference type="Gene3D" id="1.10.1790.10">
    <property type="entry name" value="PRD domain"/>
    <property type="match status" value="2"/>
</dbReference>
<organism evidence="9 10">
    <name type="scientific">Paenibacillus odorifer</name>
    <dbReference type="NCBI Taxonomy" id="189426"/>
    <lineage>
        <taxon>Bacteria</taxon>
        <taxon>Bacillati</taxon>
        <taxon>Bacillota</taxon>
        <taxon>Bacilli</taxon>
        <taxon>Bacillales</taxon>
        <taxon>Paenibacillaceae</taxon>
        <taxon>Paenibacillus</taxon>
    </lineage>
</organism>
<protein>
    <submittedName>
        <fullName evidence="9">Uncharacterized protein</fullName>
    </submittedName>
</protein>
<dbReference type="SUPFAM" id="SSF46785">
    <property type="entry name" value="Winged helix' DNA-binding domain"/>
    <property type="match status" value="1"/>
</dbReference>
<keyword evidence="5" id="KW-0804">Transcription</keyword>
<dbReference type="SUPFAM" id="SSF63520">
    <property type="entry name" value="PTS-regulatory domain, PRD"/>
    <property type="match status" value="2"/>
</dbReference>